<dbReference type="AlphaFoldDB" id="A0A9W9A1A9"/>
<dbReference type="Gene3D" id="3.40.50.410">
    <property type="entry name" value="von Willebrand factor, type A domain"/>
    <property type="match status" value="1"/>
</dbReference>
<dbReference type="SMART" id="SM00609">
    <property type="entry name" value="VIT"/>
    <property type="match status" value="1"/>
</dbReference>
<dbReference type="InterPro" id="IPR036465">
    <property type="entry name" value="vWFA_dom_sf"/>
</dbReference>
<reference evidence="4" key="2">
    <citation type="journal article" date="2023" name="Proc. Natl. Acad. Sci. U.S.A.">
        <title>A global phylogenomic analysis of the shiitake genus Lentinula.</title>
        <authorList>
            <person name="Sierra-Patev S."/>
            <person name="Min B."/>
            <person name="Naranjo-Ortiz M."/>
            <person name="Looney B."/>
            <person name="Konkel Z."/>
            <person name="Slot J.C."/>
            <person name="Sakamoto Y."/>
            <person name="Steenwyk J.L."/>
            <person name="Rokas A."/>
            <person name="Carro J."/>
            <person name="Camarero S."/>
            <person name="Ferreira P."/>
            <person name="Molpeceres G."/>
            <person name="Ruiz-Duenas F.J."/>
            <person name="Serrano A."/>
            <person name="Henrissat B."/>
            <person name="Drula E."/>
            <person name="Hughes K.W."/>
            <person name="Mata J.L."/>
            <person name="Ishikawa N.K."/>
            <person name="Vargas-Isla R."/>
            <person name="Ushijima S."/>
            <person name="Smith C.A."/>
            <person name="Donoghue J."/>
            <person name="Ahrendt S."/>
            <person name="Andreopoulos W."/>
            <person name="He G."/>
            <person name="LaButti K."/>
            <person name="Lipzen A."/>
            <person name="Ng V."/>
            <person name="Riley R."/>
            <person name="Sandor L."/>
            <person name="Barry K."/>
            <person name="Martinez A.T."/>
            <person name="Xiao Y."/>
            <person name="Gibbons J.G."/>
            <person name="Terashima K."/>
            <person name="Grigoriev I.V."/>
            <person name="Hibbett D."/>
        </authorList>
    </citation>
    <scope>NUCLEOTIDE SEQUENCE</scope>
    <source>
        <strain evidence="4">Sp2 HRB7682 ss15</strain>
    </source>
</reference>
<protein>
    <submittedName>
        <fullName evidence="4">von Willebrand factor type A domain-containing protein</fullName>
    </submittedName>
</protein>
<evidence type="ECO:0000313" key="5">
    <source>
        <dbReference type="Proteomes" id="UP001150238"/>
    </source>
</evidence>
<evidence type="ECO:0000256" key="1">
    <source>
        <dbReference type="SAM" id="MobiDB-lite"/>
    </source>
</evidence>
<feature type="domain" description="VWFA" evidence="2">
    <location>
        <begin position="280"/>
        <end position="465"/>
    </location>
</feature>
<feature type="compositionally biased region" description="Low complexity" evidence="1">
    <location>
        <begin position="652"/>
        <end position="665"/>
    </location>
</feature>
<dbReference type="Proteomes" id="UP001150238">
    <property type="component" value="Unassembled WGS sequence"/>
</dbReference>
<feature type="compositionally biased region" description="Polar residues" evidence="1">
    <location>
        <begin position="709"/>
        <end position="730"/>
    </location>
</feature>
<feature type="domain" description="VIT" evidence="3">
    <location>
        <begin position="7"/>
        <end position="137"/>
    </location>
</feature>
<gene>
    <name evidence="4" type="ORF">C8J55DRAFT_478734</name>
</gene>
<dbReference type="PANTHER" id="PTHR45737:SF6">
    <property type="entry name" value="VON WILLEBRAND FACTOR A DOMAIN-CONTAINING PROTEIN 5A"/>
    <property type="match status" value="1"/>
</dbReference>
<dbReference type="InterPro" id="IPR002035">
    <property type="entry name" value="VWF_A"/>
</dbReference>
<evidence type="ECO:0000259" key="2">
    <source>
        <dbReference type="PROSITE" id="PS50234"/>
    </source>
</evidence>
<feature type="region of interest" description="Disordered" evidence="1">
    <location>
        <begin position="744"/>
        <end position="771"/>
    </location>
</feature>
<dbReference type="SUPFAM" id="SSF53300">
    <property type="entry name" value="vWA-like"/>
    <property type="match status" value="1"/>
</dbReference>
<feature type="region of interest" description="Disordered" evidence="1">
    <location>
        <begin position="696"/>
        <end position="730"/>
    </location>
</feature>
<dbReference type="PROSITE" id="PS50234">
    <property type="entry name" value="VWFA"/>
    <property type="match status" value="1"/>
</dbReference>
<dbReference type="SMART" id="SM00327">
    <property type="entry name" value="VWA"/>
    <property type="match status" value="1"/>
</dbReference>
<proteinExistence type="predicted"/>
<organism evidence="4 5">
    <name type="scientific">Lentinula lateritia</name>
    <dbReference type="NCBI Taxonomy" id="40482"/>
    <lineage>
        <taxon>Eukaryota</taxon>
        <taxon>Fungi</taxon>
        <taxon>Dikarya</taxon>
        <taxon>Basidiomycota</taxon>
        <taxon>Agaricomycotina</taxon>
        <taxon>Agaricomycetes</taxon>
        <taxon>Agaricomycetidae</taxon>
        <taxon>Agaricales</taxon>
        <taxon>Marasmiineae</taxon>
        <taxon>Omphalotaceae</taxon>
        <taxon>Lentinula</taxon>
    </lineage>
</organism>
<feature type="region of interest" description="Disordered" evidence="1">
    <location>
        <begin position="638"/>
        <end position="672"/>
    </location>
</feature>
<name>A0A9W9A1A9_9AGAR</name>
<evidence type="ECO:0000259" key="3">
    <source>
        <dbReference type="PROSITE" id="PS51468"/>
    </source>
</evidence>
<dbReference type="InterPro" id="IPR013694">
    <property type="entry name" value="VIT"/>
</dbReference>
<accession>A0A9W9A1A9</accession>
<reference evidence="4" key="1">
    <citation type="submission" date="2022-08" db="EMBL/GenBank/DDBJ databases">
        <authorList>
            <consortium name="DOE Joint Genome Institute"/>
            <person name="Min B."/>
            <person name="Riley R."/>
            <person name="Sierra-Patev S."/>
            <person name="Naranjo-Ortiz M."/>
            <person name="Looney B."/>
            <person name="Konkel Z."/>
            <person name="Slot J.C."/>
            <person name="Sakamoto Y."/>
            <person name="Steenwyk J.L."/>
            <person name="Rokas A."/>
            <person name="Carro J."/>
            <person name="Camarero S."/>
            <person name="Ferreira P."/>
            <person name="Molpeceres G."/>
            <person name="Ruiz-Duenas F.J."/>
            <person name="Serrano A."/>
            <person name="Henrissat B."/>
            <person name="Drula E."/>
            <person name="Hughes K.W."/>
            <person name="Mata J.L."/>
            <person name="Ishikawa N.K."/>
            <person name="Vargas-Isla R."/>
            <person name="Ushijima S."/>
            <person name="Smith C.A."/>
            <person name="Ahrendt S."/>
            <person name="Andreopoulos W."/>
            <person name="He G."/>
            <person name="Labutti K."/>
            <person name="Lipzen A."/>
            <person name="Ng V."/>
            <person name="Sandor L."/>
            <person name="Barry K."/>
            <person name="Martinez A.T."/>
            <person name="Xiao Y."/>
            <person name="Gibbons J.G."/>
            <person name="Terashima K."/>
            <person name="Hibbett D.S."/>
            <person name="Grigoriev I.V."/>
        </authorList>
    </citation>
    <scope>NUCLEOTIDE SEQUENCE</scope>
    <source>
        <strain evidence="4">Sp2 HRB7682 ss15</strain>
    </source>
</reference>
<dbReference type="Pfam" id="PF08487">
    <property type="entry name" value="VIT"/>
    <property type="match status" value="1"/>
</dbReference>
<evidence type="ECO:0000313" key="4">
    <source>
        <dbReference type="EMBL" id="KAJ4471322.1"/>
    </source>
</evidence>
<sequence length="893" mass="98251">MDSTSGIVHNSGVANGDLVHLPLEEVRVNSTIIDISARVTLTQSFLNPSEHATNKAVYYFPVPASAAICAFEMRLDDGRIIKGISRDNKSAVEEFERAVREGREASLLKWVTDDIFTISIGSIPAHQTVETKLVFVMDLMNEDTDQIRFYLPMHVGQRYGELPLELVGSSQASPQTRVRITTDIQTSGRILKIDSPSHAGEIISSQYPTHLNRPSRRRATVKFKSKTFLNCDFVLIIEAEKLDSPRCFAELEGDPDRKASLALQLAIVPKFNLVSNRPQEYIFVVDRSGSMANARIETAKRTLEMLLRMLPQSQTFFNIISFGSDTDRLWDDSQVYSQRTLDIATSLVERMDANFGGTEILNAMRNVLSSRRSDIATAIFLLTDGEAYQIDDTTRLVQNATDSASASAPLHVYVLGIGEQVSTAMCEGIARAGNGVCLFAHQAESITSKCARLLRAGRTPFIKNATIDWGLSEEYIASASNSVFFSNNASSQRLTRLRSFPVLQQAPTKIGDIHAGVRFTVYAILRLKRVAVPVEVILRGNLDDTGEPFEWRVPIRGVQLTNEEPGLSAIHTIAAWHFIQEHDMGRAPLPSYLPSPGIIPALKELHEAAIIRLGETYQLASRYTSFVAVESGRAASRGRQRRSDFGSWTPEPAASRSRSPSQAASGVNTAESLSSPLRTLYADLISGLTALFAPTSSSTTMPGEWPEHSPSTTTVHGDNTDEGYQSSDSARTFTTISSVFGWNSEKSDWSDDDSPIAEETQGGPAPQFVPVRFAPPHIQQSSLPIPPRTRSPPPPPPILPEIVDLVKEQQFDGSYNLNDTLHLLVGDAAYSEPATRGLDNKAWATALSVAYIKTQLGNQRELVDDLVYKSLEYLRSGGNEYLIDRATTLITTI</sequence>
<dbReference type="Pfam" id="PF13768">
    <property type="entry name" value="VWA_3"/>
    <property type="match status" value="1"/>
</dbReference>
<dbReference type="PANTHER" id="PTHR45737">
    <property type="entry name" value="VON WILLEBRAND FACTOR A DOMAIN-CONTAINING PROTEIN 5A"/>
    <property type="match status" value="1"/>
</dbReference>
<dbReference type="PROSITE" id="PS51468">
    <property type="entry name" value="VIT"/>
    <property type="match status" value="1"/>
</dbReference>
<comment type="caution">
    <text evidence="4">The sequence shown here is derived from an EMBL/GenBank/DDBJ whole genome shotgun (WGS) entry which is preliminary data.</text>
</comment>
<dbReference type="EMBL" id="JANVFS010000029">
    <property type="protein sequence ID" value="KAJ4471322.1"/>
    <property type="molecule type" value="Genomic_DNA"/>
</dbReference>